<name>A0A822EWY4_9BILA</name>
<dbReference type="EMBL" id="CAJOBR010077211">
    <property type="protein sequence ID" value="CAF5114630.1"/>
    <property type="molecule type" value="Genomic_DNA"/>
</dbReference>
<dbReference type="Proteomes" id="UP000663848">
    <property type="component" value="Unassembled WGS sequence"/>
</dbReference>
<feature type="non-terminal residue" evidence="1">
    <location>
        <position position="1"/>
    </location>
</feature>
<dbReference type="AlphaFoldDB" id="A0A822EWY4"/>
<evidence type="ECO:0000313" key="2">
    <source>
        <dbReference type="Proteomes" id="UP000663848"/>
    </source>
</evidence>
<comment type="caution">
    <text evidence="1">The sequence shown here is derived from an EMBL/GenBank/DDBJ whole genome shotgun (WGS) entry which is preliminary data.</text>
</comment>
<accession>A0A822EWY4</accession>
<gene>
    <name evidence="1" type="ORF">QYT958_LOCUS45677</name>
</gene>
<organism evidence="1 2">
    <name type="scientific">Rotaria socialis</name>
    <dbReference type="NCBI Taxonomy" id="392032"/>
    <lineage>
        <taxon>Eukaryota</taxon>
        <taxon>Metazoa</taxon>
        <taxon>Spiralia</taxon>
        <taxon>Gnathifera</taxon>
        <taxon>Rotifera</taxon>
        <taxon>Eurotatoria</taxon>
        <taxon>Bdelloidea</taxon>
        <taxon>Philodinida</taxon>
        <taxon>Philodinidae</taxon>
        <taxon>Rotaria</taxon>
    </lineage>
</organism>
<proteinExistence type="predicted"/>
<protein>
    <submittedName>
        <fullName evidence="1">Uncharacterized protein</fullName>
    </submittedName>
</protein>
<sequence length="53" mass="6329">DLWEQIRNCVKNSIEVEDANSIVDKYFQKQYEQKHLSIHDDHPRAQQVSFSNP</sequence>
<reference evidence="1" key="1">
    <citation type="submission" date="2021-02" db="EMBL/GenBank/DDBJ databases">
        <authorList>
            <person name="Nowell W R."/>
        </authorList>
    </citation>
    <scope>NUCLEOTIDE SEQUENCE</scope>
</reference>
<evidence type="ECO:0000313" key="1">
    <source>
        <dbReference type="EMBL" id="CAF5114630.1"/>
    </source>
</evidence>